<dbReference type="Pfam" id="PF00332">
    <property type="entry name" value="Glyco_hydro_17"/>
    <property type="match status" value="1"/>
</dbReference>
<protein>
    <recommendedName>
        <fullName evidence="3">glucan endo-1,3-beta-D-glucosidase</fullName>
        <ecNumber evidence="3">3.2.1.39</ecNumber>
    </recommendedName>
</protein>
<evidence type="ECO:0000313" key="10">
    <source>
        <dbReference type="Proteomes" id="UP000775213"/>
    </source>
</evidence>
<dbReference type="InterPro" id="IPR000490">
    <property type="entry name" value="Glyco_hydro_17"/>
</dbReference>
<evidence type="ECO:0000256" key="3">
    <source>
        <dbReference type="ARBA" id="ARBA00012780"/>
    </source>
</evidence>
<dbReference type="Proteomes" id="UP000775213">
    <property type="component" value="Unassembled WGS sequence"/>
</dbReference>
<evidence type="ECO:0000256" key="7">
    <source>
        <dbReference type="RuleBase" id="RU004335"/>
    </source>
</evidence>
<accession>A0AAV7H8I6</accession>
<evidence type="ECO:0000256" key="1">
    <source>
        <dbReference type="ARBA" id="ARBA00000382"/>
    </source>
</evidence>
<name>A0AAV7H8I6_DENCH</name>
<evidence type="ECO:0000256" key="5">
    <source>
        <dbReference type="ARBA" id="ARBA00022801"/>
    </source>
</evidence>
<evidence type="ECO:0000256" key="4">
    <source>
        <dbReference type="ARBA" id="ARBA00022729"/>
    </source>
</evidence>
<dbReference type="InterPro" id="IPR017853">
    <property type="entry name" value="GH"/>
</dbReference>
<dbReference type="AlphaFoldDB" id="A0AAV7H8I6"/>
<gene>
    <name evidence="9" type="ORF">IEQ34_005309</name>
</gene>
<dbReference type="Gene3D" id="3.20.20.80">
    <property type="entry name" value="Glycosidases"/>
    <property type="match status" value="1"/>
</dbReference>
<feature type="signal peptide" evidence="8">
    <location>
        <begin position="1"/>
        <end position="22"/>
    </location>
</feature>
<dbReference type="FunFam" id="3.20.20.80:FF:000005">
    <property type="entry name" value="Glucan endo-1,3-beta-glucosidase 14"/>
    <property type="match status" value="1"/>
</dbReference>
<comment type="caution">
    <text evidence="9">The sequence shown here is derived from an EMBL/GenBank/DDBJ whole genome shotgun (WGS) entry which is preliminary data.</text>
</comment>
<sequence length="459" mass="50032">MAVHSLIPFLLSLSSLLPTISSSSTASPVIGINYGQVANNLPTPAEVLPLVRSVGAGRLKLYDTDPTVLRAFAGTNIEFVVGLPDQLVPKIRDPAAALSWIKTNLQPHIPRTKITAVTIGNEILSGNNTLLIQSLIPAIQSVHSALVSLNLDRQVAVTTAHSLTILSTSYPPSAGAFRRDLLPYISPLINFLNKTGSPFLINAYPFFAYKADPKRVSLDYVLFEPSVGVVDSGTGLRYRNMLHAQVDAVVTAIAAAGGGKTVEVRVSETGWPSAGDEDEVGATLENARRYNGNLMKMVAEGKGTPMQPRSPLQVYVFALFNENMKPGPASERHYGLFKPDGTLAYDIGVSAPAVNSTTSGGDDGIGRGDENSPLFGSTSPGSYYTVYSAVMRYHEMKRHRDSRHSPLDIDCSELDHEHIILYSDWSSRSDKFIMDFYKEQMNEVLPDGKRREFFNVDDW</sequence>
<proteinExistence type="inferred from homology"/>
<dbReference type="EMBL" id="JAGFBR010000006">
    <property type="protein sequence ID" value="KAH0465206.1"/>
    <property type="molecule type" value="Genomic_DNA"/>
</dbReference>
<keyword evidence="10" id="KW-1185">Reference proteome</keyword>
<organism evidence="9 10">
    <name type="scientific">Dendrobium chrysotoxum</name>
    <name type="common">Orchid</name>
    <dbReference type="NCBI Taxonomy" id="161865"/>
    <lineage>
        <taxon>Eukaryota</taxon>
        <taxon>Viridiplantae</taxon>
        <taxon>Streptophyta</taxon>
        <taxon>Embryophyta</taxon>
        <taxon>Tracheophyta</taxon>
        <taxon>Spermatophyta</taxon>
        <taxon>Magnoliopsida</taxon>
        <taxon>Liliopsida</taxon>
        <taxon>Asparagales</taxon>
        <taxon>Orchidaceae</taxon>
        <taxon>Epidendroideae</taxon>
        <taxon>Malaxideae</taxon>
        <taxon>Dendrobiinae</taxon>
        <taxon>Dendrobium</taxon>
    </lineage>
</organism>
<comment type="similarity">
    <text evidence="2 7">Belongs to the glycosyl hydrolase 17 family.</text>
</comment>
<evidence type="ECO:0000313" key="9">
    <source>
        <dbReference type="EMBL" id="KAH0465206.1"/>
    </source>
</evidence>
<keyword evidence="6" id="KW-0326">Glycosidase</keyword>
<dbReference type="SUPFAM" id="SSF51445">
    <property type="entry name" value="(Trans)glycosidases"/>
    <property type="match status" value="1"/>
</dbReference>
<dbReference type="GO" id="GO:0005975">
    <property type="term" value="P:carbohydrate metabolic process"/>
    <property type="evidence" value="ECO:0007669"/>
    <property type="project" value="InterPro"/>
</dbReference>
<keyword evidence="5" id="KW-0378">Hydrolase</keyword>
<evidence type="ECO:0000256" key="8">
    <source>
        <dbReference type="SAM" id="SignalP"/>
    </source>
</evidence>
<dbReference type="InterPro" id="IPR044965">
    <property type="entry name" value="Glyco_hydro_17_plant"/>
</dbReference>
<keyword evidence="4 8" id="KW-0732">Signal</keyword>
<dbReference type="GO" id="GO:0042973">
    <property type="term" value="F:glucan endo-1,3-beta-D-glucosidase activity"/>
    <property type="evidence" value="ECO:0007669"/>
    <property type="project" value="UniProtKB-EC"/>
</dbReference>
<dbReference type="PANTHER" id="PTHR32227">
    <property type="entry name" value="GLUCAN ENDO-1,3-BETA-GLUCOSIDASE BG1-RELATED-RELATED"/>
    <property type="match status" value="1"/>
</dbReference>
<reference evidence="9 10" key="1">
    <citation type="journal article" date="2021" name="Hortic Res">
        <title>Chromosome-scale assembly of the Dendrobium chrysotoxum genome enhances the understanding of orchid evolution.</title>
        <authorList>
            <person name="Zhang Y."/>
            <person name="Zhang G.Q."/>
            <person name="Zhang D."/>
            <person name="Liu X.D."/>
            <person name="Xu X.Y."/>
            <person name="Sun W.H."/>
            <person name="Yu X."/>
            <person name="Zhu X."/>
            <person name="Wang Z.W."/>
            <person name="Zhao X."/>
            <person name="Zhong W.Y."/>
            <person name="Chen H."/>
            <person name="Yin W.L."/>
            <person name="Huang T."/>
            <person name="Niu S.C."/>
            <person name="Liu Z.J."/>
        </authorList>
    </citation>
    <scope>NUCLEOTIDE SEQUENCE [LARGE SCALE GENOMIC DNA]</scope>
    <source>
        <strain evidence="9">Lindl</strain>
    </source>
</reference>
<evidence type="ECO:0000256" key="2">
    <source>
        <dbReference type="ARBA" id="ARBA00008773"/>
    </source>
</evidence>
<dbReference type="EC" id="3.2.1.39" evidence="3"/>
<evidence type="ECO:0000256" key="6">
    <source>
        <dbReference type="ARBA" id="ARBA00023295"/>
    </source>
</evidence>
<feature type="chain" id="PRO_5043361447" description="glucan endo-1,3-beta-D-glucosidase" evidence="8">
    <location>
        <begin position="23"/>
        <end position="459"/>
    </location>
</feature>
<comment type="catalytic activity">
    <reaction evidence="1">
        <text>Hydrolysis of (1-&gt;3)-beta-D-glucosidic linkages in (1-&gt;3)-beta-D-glucans.</text>
        <dbReference type="EC" id="3.2.1.39"/>
    </reaction>
</comment>